<dbReference type="GO" id="GO:0006412">
    <property type="term" value="P:translation"/>
    <property type="evidence" value="ECO:0007669"/>
    <property type="project" value="InterPro"/>
</dbReference>
<dbReference type="PANTHER" id="PTHR12534:SF0">
    <property type="entry name" value="SMALL RIBOSOMAL SUBUNIT PROTEIN US2M"/>
    <property type="match status" value="1"/>
</dbReference>
<protein>
    <recommendedName>
        <fullName evidence="4">Small ribosomal subunit protein uS2</fullName>
    </recommendedName>
    <alternativeName>
        <fullName evidence="5">30S ribosomal protein S2</fullName>
    </alternativeName>
</protein>
<dbReference type="EMBL" id="PEUE01000023">
    <property type="protein sequence ID" value="PIV38672.1"/>
    <property type="molecule type" value="Genomic_DNA"/>
</dbReference>
<organism evidence="6 7">
    <name type="scientific">Candidatus Portnoybacteria bacterium CG02_land_8_20_14_3_00_45_8</name>
    <dbReference type="NCBI Taxonomy" id="1974807"/>
    <lineage>
        <taxon>Bacteria</taxon>
        <taxon>Candidatus Portnoyibacteriota</taxon>
    </lineage>
</organism>
<keyword evidence="3" id="KW-0687">Ribonucleoprotein</keyword>
<keyword evidence="2 6" id="KW-0689">Ribosomal protein</keyword>
<evidence type="ECO:0000256" key="1">
    <source>
        <dbReference type="ARBA" id="ARBA00006242"/>
    </source>
</evidence>
<evidence type="ECO:0000256" key="4">
    <source>
        <dbReference type="ARBA" id="ARBA00035256"/>
    </source>
</evidence>
<dbReference type="InterPro" id="IPR005706">
    <property type="entry name" value="Ribosomal_uS2_bac/mit/plastid"/>
</dbReference>
<evidence type="ECO:0000256" key="2">
    <source>
        <dbReference type="ARBA" id="ARBA00022980"/>
    </source>
</evidence>
<dbReference type="AlphaFoldDB" id="A0A2M7D6M9"/>
<dbReference type="InterPro" id="IPR001865">
    <property type="entry name" value="Ribosomal_uS2"/>
</dbReference>
<dbReference type="GO" id="GO:0003735">
    <property type="term" value="F:structural constituent of ribosome"/>
    <property type="evidence" value="ECO:0007669"/>
    <property type="project" value="InterPro"/>
</dbReference>
<dbReference type="Pfam" id="PF00318">
    <property type="entry name" value="Ribosomal_S2"/>
    <property type="match status" value="1"/>
</dbReference>
<reference evidence="7" key="1">
    <citation type="submission" date="2017-09" db="EMBL/GenBank/DDBJ databases">
        <title>Depth-based differentiation of microbial function through sediment-hosted aquifers and enrichment of novel symbionts in the deep terrestrial subsurface.</title>
        <authorList>
            <person name="Probst A.J."/>
            <person name="Ladd B."/>
            <person name="Jarett J.K."/>
            <person name="Geller-Mcgrath D.E."/>
            <person name="Sieber C.M.K."/>
            <person name="Emerson J.B."/>
            <person name="Anantharaman K."/>
            <person name="Thomas B.C."/>
            <person name="Malmstrom R."/>
            <person name="Stieglmeier M."/>
            <person name="Klingl A."/>
            <person name="Woyke T."/>
            <person name="Ryan C.M."/>
            <person name="Banfield J.F."/>
        </authorList>
    </citation>
    <scope>NUCLEOTIDE SEQUENCE [LARGE SCALE GENOMIC DNA]</scope>
</reference>
<dbReference type="Gene3D" id="3.40.50.10490">
    <property type="entry name" value="Glucose-6-phosphate isomerase like protein, domain 1"/>
    <property type="match status" value="1"/>
</dbReference>
<gene>
    <name evidence="6" type="primary">rpsB</name>
    <name evidence="6" type="ORF">COS30_00865</name>
</gene>
<evidence type="ECO:0000256" key="3">
    <source>
        <dbReference type="ARBA" id="ARBA00023274"/>
    </source>
</evidence>
<feature type="non-terminal residue" evidence="6">
    <location>
        <position position="54"/>
    </location>
</feature>
<accession>A0A2M7D6M9</accession>
<evidence type="ECO:0000313" key="7">
    <source>
        <dbReference type="Proteomes" id="UP000229247"/>
    </source>
</evidence>
<dbReference type="PROSITE" id="PS00962">
    <property type="entry name" value="RIBOSOMAL_S2_1"/>
    <property type="match status" value="1"/>
</dbReference>
<dbReference type="GO" id="GO:0022627">
    <property type="term" value="C:cytosolic small ribosomal subunit"/>
    <property type="evidence" value="ECO:0007669"/>
    <property type="project" value="TreeGrafter"/>
</dbReference>
<name>A0A2M7D6M9_9BACT</name>
<evidence type="ECO:0000313" key="6">
    <source>
        <dbReference type="EMBL" id="PIV38672.1"/>
    </source>
</evidence>
<comment type="similarity">
    <text evidence="1">Belongs to the universal ribosomal protein uS2 family.</text>
</comment>
<comment type="caution">
    <text evidence="6">The sequence shown here is derived from an EMBL/GenBank/DDBJ whole genome shotgun (WGS) entry which is preliminary data.</text>
</comment>
<evidence type="ECO:0000256" key="5">
    <source>
        <dbReference type="ARBA" id="ARBA00035518"/>
    </source>
</evidence>
<dbReference type="Proteomes" id="UP000229247">
    <property type="component" value="Unassembled WGS sequence"/>
</dbReference>
<dbReference type="PRINTS" id="PR00395">
    <property type="entry name" value="RIBOSOMALS2"/>
</dbReference>
<dbReference type="InterPro" id="IPR018130">
    <property type="entry name" value="Ribosomal_uS2_CS"/>
</dbReference>
<dbReference type="InterPro" id="IPR023591">
    <property type="entry name" value="Ribosomal_uS2_flav_dom_sf"/>
</dbReference>
<dbReference type="PANTHER" id="PTHR12534">
    <property type="entry name" value="30S RIBOSOMAL PROTEIN S2 PROKARYOTIC AND ORGANELLAR"/>
    <property type="match status" value="1"/>
</dbReference>
<sequence>MTETQKTQIKGEVKLPSAQELLEAGVHFGHRTSRWHPKMEQYIFSSKNGIHIFD</sequence>
<proteinExistence type="inferred from homology"/>
<dbReference type="SUPFAM" id="SSF52313">
    <property type="entry name" value="Ribosomal protein S2"/>
    <property type="match status" value="1"/>
</dbReference>